<proteinExistence type="predicted"/>
<dbReference type="AlphaFoldDB" id="A0A4S4KD77"/>
<feature type="compositionally biased region" description="Acidic residues" evidence="1">
    <location>
        <begin position="626"/>
        <end position="635"/>
    </location>
</feature>
<reference evidence="3 4" key="1">
    <citation type="submission" date="2019-02" db="EMBL/GenBank/DDBJ databases">
        <title>Genome sequencing of the rare red list fungi Phlebia centrifuga.</title>
        <authorList>
            <person name="Buettner E."/>
            <person name="Kellner H."/>
        </authorList>
    </citation>
    <scope>NUCLEOTIDE SEQUENCE [LARGE SCALE GENOMIC DNA]</scope>
    <source>
        <strain evidence="3 4">DSM 108282</strain>
    </source>
</reference>
<gene>
    <name evidence="3" type="ORF">EW026_g7137</name>
</gene>
<dbReference type="PROSITE" id="PS00028">
    <property type="entry name" value="ZINC_FINGER_C2H2_1"/>
    <property type="match status" value="1"/>
</dbReference>
<comment type="caution">
    <text evidence="3">The sequence shown here is derived from an EMBL/GenBank/DDBJ whole genome shotgun (WGS) entry which is preliminary data.</text>
</comment>
<evidence type="ECO:0000256" key="1">
    <source>
        <dbReference type="SAM" id="MobiDB-lite"/>
    </source>
</evidence>
<dbReference type="InterPro" id="IPR041078">
    <property type="entry name" value="Plavaka"/>
</dbReference>
<dbReference type="Pfam" id="PF18759">
    <property type="entry name" value="Plavaka"/>
    <property type="match status" value="1"/>
</dbReference>
<feature type="domain" description="C2H2-type" evidence="2">
    <location>
        <begin position="75"/>
        <end position="96"/>
    </location>
</feature>
<feature type="compositionally biased region" description="Acidic residues" evidence="1">
    <location>
        <begin position="603"/>
        <end position="619"/>
    </location>
</feature>
<dbReference type="Proteomes" id="UP000309038">
    <property type="component" value="Unassembled WGS sequence"/>
</dbReference>
<sequence length="863" mass="97312">MCSILVAYVSARPGTPAMLPPYPINRSPRSVKRDVRHTAYIPRYSTISFAMPASSPRDRRDGKENRAFNPVRLLCPSCHRVLRNLSGLTKHTHTFHARPHGHTLPTHGAAINNEPNITVQPLDDSPQHQPSCRTESATNDWTPFASRLQFETADFLFQRAQMSQGNIDRLLELWAASLIPYGALPPFAGVPHMLETIDSIPFGDAPWTSFKVRYTGDLPPNPPPWMTAEYEVSHRDPLVCVRNMLANPDFADEFDVAPYREYDPSLKRQYTNLMSGNWAWKQAQDVIIADNPQTSGAMYCPLILGSDKTTVSVATGQNEYHPVYMSLGNVWNNVRRAHRNAILIIAFLSIPKTEKRYANDSRFRLFRRQLFHVIKGCFKDHLVDWVFAYIILEHGQTVGHGIWGQIDRRLAAVPTFPGLRPFHQGCDFKQWTGDDSKGLMKIFLPAVVNFIPPDMTRAIKYFMEFCYLVRRSIQTENTVARITYCLERYHHYQQIFVTTGVRPEGFSSLPLQHSAFHYPHHIRQFGAPNGLCSSITESKHIKAVKERWQRSNKYNPLAQMLSTNQRTNKLAAARVDFTDRGMLEGSCLSDAMQAFLSLALGDDELDDSEDGESKEEEPSEGNAVEDGGDSEEDGAVEGPRVLGDVSLAKRPERAYPRTLPELGTHFGVPHLPSLVAFFLYDQTHSEPLPDGSPTPPCPPLQHIKVYHSAAATFYAPSDISGIGGMRRECIRATPSWFNGPPRYDCVFAENDSTVEGFRGLHAARVKTFFSFECGGVEYPCALIQWYSPVADEPDDLTGLWVVEPDFDNDNQPFYGVIHLDSILRLAHLIPDFGDAVLPPDFLQSQSLDAFKTYYVNKYADHHV</sequence>
<keyword evidence="4" id="KW-1185">Reference proteome</keyword>
<evidence type="ECO:0000313" key="4">
    <source>
        <dbReference type="Proteomes" id="UP000309038"/>
    </source>
</evidence>
<name>A0A4S4KD77_9APHY</name>
<accession>A0A4S4KD77</accession>
<dbReference type="InterPro" id="IPR013087">
    <property type="entry name" value="Znf_C2H2_type"/>
</dbReference>
<feature type="region of interest" description="Disordered" evidence="1">
    <location>
        <begin position="603"/>
        <end position="648"/>
    </location>
</feature>
<dbReference type="EMBL" id="SGPJ01000467">
    <property type="protein sequence ID" value="THG94309.1"/>
    <property type="molecule type" value="Genomic_DNA"/>
</dbReference>
<organism evidence="3 4">
    <name type="scientific">Hermanssonia centrifuga</name>
    <dbReference type="NCBI Taxonomy" id="98765"/>
    <lineage>
        <taxon>Eukaryota</taxon>
        <taxon>Fungi</taxon>
        <taxon>Dikarya</taxon>
        <taxon>Basidiomycota</taxon>
        <taxon>Agaricomycotina</taxon>
        <taxon>Agaricomycetes</taxon>
        <taxon>Polyporales</taxon>
        <taxon>Meruliaceae</taxon>
        <taxon>Hermanssonia</taxon>
    </lineage>
</organism>
<evidence type="ECO:0000313" key="3">
    <source>
        <dbReference type="EMBL" id="THG94309.1"/>
    </source>
</evidence>
<evidence type="ECO:0000259" key="2">
    <source>
        <dbReference type="PROSITE" id="PS00028"/>
    </source>
</evidence>
<protein>
    <recommendedName>
        <fullName evidence="2">C2H2-type domain-containing protein</fullName>
    </recommendedName>
</protein>